<evidence type="ECO:0000313" key="3">
    <source>
        <dbReference type="Proteomes" id="UP000248857"/>
    </source>
</evidence>
<organism evidence="2 3">
    <name type="scientific">Acaryochloris thomasi RCC1774</name>
    <dbReference type="NCBI Taxonomy" id="1764569"/>
    <lineage>
        <taxon>Bacteria</taxon>
        <taxon>Bacillati</taxon>
        <taxon>Cyanobacteriota</taxon>
        <taxon>Cyanophyceae</taxon>
        <taxon>Acaryochloridales</taxon>
        <taxon>Acaryochloridaceae</taxon>
        <taxon>Acaryochloris</taxon>
        <taxon>Acaryochloris thomasi</taxon>
    </lineage>
</organism>
<evidence type="ECO:0000256" key="1">
    <source>
        <dbReference type="SAM" id="Phobius"/>
    </source>
</evidence>
<reference evidence="2 3" key="1">
    <citation type="journal article" date="2018" name="Sci. Rep.">
        <title>A novel species of the marine cyanobacterium Acaryochloris with a unique pigment content and lifestyle.</title>
        <authorList>
            <person name="Partensky F."/>
            <person name="Six C."/>
            <person name="Ratin M."/>
            <person name="Garczarek L."/>
            <person name="Vaulot D."/>
            <person name="Probert I."/>
            <person name="Calteau A."/>
            <person name="Gourvil P."/>
            <person name="Marie D."/>
            <person name="Grebert T."/>
            <person name="Bouchier C."/>
            <person name="Le Panse S."/>
            <person name="Gachenot M."/>
            <person name="Rodriguez F."/>
            <person name="Garrido J.L."/>
        </authorList>
    </citation>
    <scope>NUCLEOTIDE SEQUENCE [LARGE SCALE GENOMIC DNA]</scope>
    <source>
        <strain evidence="2 3">RCC1774</strain>
    </source>
</reference>
<keyword evidence="1" id="KW-0472">Membrane</keyword>
<keyword evidence="1" id="KW-0812">Transmembrane</keyword>
<feature type="transmembrane region" description="Helical" evidence="1">
    <location>
        <begin position="24"/>
        <end position="46"/>
    </location>
</feature>
<comment type="caution">
    <text evidence="2">The sequence shown here is derived from an EMBL/GenBank/DDBJ whole genome shotgun (WGS) entry which is preliminary data.</text>
</comment>
<dbReference type="Proteomes" id="UP000248857">
    <property type="component" value="Unassembled WGS sequence"/>
</dbReference>
<keyword evidence="1" id="KW-1133">Transmembrane helix</keyword>
<name>A0A2W1JFP8_9CYAN</name>
<feature type="transmembrane region" description="Helical" evidence="1">
    <location>
        <begin position="120"/>
        <end position="143"/>
    </location>
</feature>
<protein>
    <submittedName>
        <fullName evidence="2">Uncharacterized protein</fullName>
    </submittedName>
</protein>
<sequence>MALAPDIDYAIPALQASHHNGLRITHSIFVSLLLPLGRGLCLLLLNQKGKVPLSSGVWWRVSGSQSLLLQAICAGSSHLLMDLLVGVTPLPLLWPLFPRLFKLPFGLLPSAGRLQWGNALLYQNLGIELGVMVPVLLMTLLAVNGKGHPLLLLTLSLIAAYFMMWAAQLAR</sequence>
<feature type="transmembrane region" description="Helical" evidence="1">
    <location>
        <begin position="150"/>
        <end position="170"/>
    </location>
</feature>
<evidence type="ECO:0000313" key="2">
    <source>
        <dbReference type="EMBL" id="PZD72480.1"/>
    </source>
</evidence>
<dbReference type="EMBL" id="PQWO01000010">
    <property type="protein sequence ID" value="PZD72480.1"/>
    <property type="molecule type" value="Genomic_DNA"/>
</dbReference>
<accession>A0A2W1JFP8</accession>
<keyword evidence="3" id="KW-1185">Reference proteome</keyword>
<dbReference type="AlphaFoldDB" id="A0A2W1JFP8"/>
<feature type="transmembrane region" description="Helical" evidence="1">
    <location>
        <begin position="67"/>
        <end position="94"/>
    </location>
</feature>
<gene>
    <name evidence="2" type="ORF">C1752_03633</name>
</gene>
<proteinExistence type="predicted"/>